<evidence type="ECO:0000313" key="11">
    <source>
        <dbReference type="Proteomes" id="UP000295711"/>
    </source>
</evidence>
<comment type="cofactor">
    <cofactor evidence="9">
        <name>Zn(2+)</name>
        <dbReference type="ChEBI" id="CHEBI:29105"/>
    </cofactor>
    <text evidence="9">Binds 1 zinc ion.</text>
</comment>
<dbReference type="RefSeq" id="WP_132087217.1">
    <property type="nucleotide sequence ID" value="NZ_JANKAQ010000005.1"/>
</dbReference>
<dbReference type="InterPro" id="IPR023091">
    <property type="entry name" value="MetalPrtase_cat_dom_sf_prd"/>
</dbReference>
<dbReference type="AlphaFoldDB" id="A0A4R2LL03"/>
<keyword evidence="7 9" id="KW-0378">Hydrolase</keyword>
<protein>
    <recommendedName>
        <fullName evidence="9">Endoribonuclease YbeY</fullName>
        <ecNumber evidence="9">3.1.-.-</ecNumber>
    </recommendedName>
</protein>
<comment type="subcellular location">
    <subcellularLocation>
        <location evidence="9">Cytoplasm</location>
    </subcellularLocation>
</comment>
<evidence type="ECO:0000256" key="2">
    <source>
        <dbReference type="ARBA" id="ARBA00022517"/>
    </source>
</evidence>
<keyword evidence="3 9" id="KW-0698">rRNA processing</keyword>
<dbReference type="Pfam" id="PF02130">
    <property type="entry name" value="YbeY"/>
    <property type="match status" value="1"/>
</dbReference>
<organism evidence="10 11">
    <name type="scientific">Frisingicoccus caecimuris</name>
    <dbReference type="NCBI Taxonomy" id="1796636"/>
    <lineage>
        <taxon>Bacteria</taxon>
        <taxon>Bacillati</taxon>
        <taxon>Bacillota</taxon>
        <taxon>Clostridia</taxon>
        <taxon>Lachnospirales</taxon>
        <taxon>Lachnospiraceae</taxon>
        <taxon>Frisingicoccus</taxon>
    </lineage>
</organism>
<dbReference type="SUPFAM" id="SSF55486">
    <property type="entry name" value="Metalloproteases ('zincins'), catalytic domain"/>
    <property type="match status" value="1"/>
</dbReference>
<dbReference type="EC" id="3.1.-.-" evidence="9"/>
<dbReference type="Proteomes" id="UP000295711">
    <property type="component" value="Unassembled WGS sequence"/>
</dbReference>
<keyword evidence="4 9" id="KW-0540">Nuclease</keyword>
<evidence type="ECO:0000256" key="9">
    <source>
        <dbReference type="HAMAP-Rule" id="MF_00009"/>
    </source>
</evidence>
<evidence type="ECO:0000313" key="10">
    <source>
        <dbReference type="EMBL" id="TCO86304.1"/>
    </source>
</evidence>
<dbReference type="HAMAP" id="MF_00009">
    <property type="entry name" value="Endoribonucl_YbeY"/>
    <property type="match status" value="1"/>
</dbReference>
<evidence type="ECO:0000256" key="3">
    <source>
        <dbReference type="ARBA" id="ARBA00022552"/>
    </source>
</evidence>
<feature type="binding site" evidence="9">
    <location>
        <position position="136"/>
    </location>
    <ligand>
        <name>Zn(2+)</name>
        <dbReference type="ChEBI" id="CHEBI:29105"/>
        <note>catalytic</note>
    </ligand>
</feature>
<dbReference type="PANTHER" id="PTHR46986:SF1">
    <property type="entry name" value="ENDORIBONUCLEASE YBEY, CHLOROPLASTIC"/>
    <property type="match status" value="1"/>
</dbReference>
<keyword evidence="9" id="KW-0963">Cytoplasm</keyword>
<sequence>MAIHIEYETELSLGFDVEPVITKVIDKALEIHQCPYAAEVNVILTDNASIAVINEEYRNLARPTDVLSFPMISYETPGDFSVVETMSAEDCFDPDSGELILGDIIISVEKVIEQAETYGHSKERELGFLTAHSMLHLFGYDHMEEKERIDMEEKQETILASLGLYR</sequence>
<reference evidence="10 11" key="1">
    <citation type="submission" date="2019-03" db="EMBL/GenBank/DDBJ databases">
        <title>Genomic Encyclopedia of Type Strains, Phase IV (KMG-IV): sequencing the most valuable type-strain genomes for metagenomic binning, comparative biology and taxonomic classification.</title>
        <authorList>
            <person name="Goeker M."/>
        </authorList>
    </citation>
    <scope>NUCLEOTIDE SEQUENCE [LARGE SCALE GENOMIC DNA]</scope>
    <source>
        <strain evidence="10 11">DSM 28559</strain>
    </source>
</reference>
<evidence type="ECO:0000256" key="8">
    <source>
        <dbReference type="ARBA" id="ARBA00022833"/>
    </source>
</evidence>
<dbReference type="PROSITE" id="PS01306">
    <property type="entry name" value="UPF0054"/>
    <property type="match status" value="1"/>
</dbReference>
<dbReference type="PANTHER" id="PTHR46986">
    <property type="entry name" value="ENDORIBONUCLEASE YBEY, CHLOROPLASTIC"/>
    <property type="match status" value="1"/>
</dbReference>
<evidence type="ECO:0000256" key="1">
    <source>
        <dbReference type="ARBA" id="ARBA00010875"/>
    </source>
</evidence>
<gene>
    <name evidence="9" type="primary">ybeY</name>
    <name evidence="10" type="ORF">EV212_10184</name>
</gene>
<dbReference type="NCBIfam" id="TIGR00043">
    <property type="entry name" value="rRNA maturation RNase YbeY"/>
    <property type="match status" value="1"/>
</dbReference>
<dbReference type="GO" id="GO:0004521">
    <property type="term" value="F:RNA endonuclease activity"/>
    <property type="evidence" value="ECO:0007669"/>
    <property type="project" value="UniProtKB-UniRule"/>
</dbReference>
<dbReference type="GO" id="GO:0004222">
    <property type="term" value="F:metalloendopeptidase activity"/>
    <property type="evidence" value="ECO:0007669"/>
    <property type="project" value="InterPro"/>
</dbReference>
<dbReference type="InterPro" id="IPR002036">
    <property type="entry name" value="YbeY"/>
</dbReference>
<dbReference type="OrthoDB" id="9807740at2"/>
<dbReference type="EMBL" id="SLXA01000001">
    <property type="protein sequence ID" value="TCO86304.1"/>
    <property type="molecule type" value="Genomic_DNA"/>
</dbReference>
<keyword evidence="5 9" id="KW-0479">Metal-binding</keyword>
<dbReference type="GO" id="GO:0006364">
    <property type="term" value="P:rRNA processing"/>
    <property type="evidence" value="ECO:0007669"/>
    <property type="project" value="UniProtKB-UniRule"/>
</dbReference>
<keyword evidence="6 9" id="KW-0255">Endonuclease</keyword>
<dbReference type="InterPro" id="IPR020549">
    <property type="entry name" value="YbeY_CS"/>
</dbReference>
<evidence type="ECO:0000256" key="7">
    <source>
        <dbReference type="ARBA" id="ARBA00022801"/>
    </source>
</evidence>
<comment type="caution">
    <text evidence="10">The sequence shown here is derived from an EMBL/GenBank/DDBJ whole genome shotgun (WGS) entry which is preliminary data.</text>
</comment>
<keyword evidence="11" id="KW-1185">Reference proteome</keyword>
<evidence type="ECO:0000256" key="4">
    <source>
        <dbReference type="ARBA" id="ARBA00022722"/>
    </source>
</evidence>
<evidence type="ECO:0000256" key="6">
    <source>
        <dbReference type="ARBA" id="ARBA00022759"/>
    </source>
</evidence>
<proteinExistence type="inferred from homology"/>
<keyword evidence="2 9" id="KW-0690">Ribosome biogenesis</keyword>
<keyword evidence="8 9" id="KW-0862">Zinc</keyword>
<feature type="binding site" evidence="9">
    <location>
        <position position="132"/>
    </location>
    <ligand>
        <name>Zn(2+)</name>
        <dbReference type="ChEBI" id="CHEBI:29105"/>
        <note>catalytic</note>
    </ligand>
</feature>
<dbReference type="GO" id="GO:0005737">
    <property type="term" value="C:cytoplasm"/>
    <property type="evidence" value="ECO:0007669"/>
    <property type="project" value="UniProtKB-SubCell"/>
</dbReference>
<comment type="similarity">
    <text evidence="1 9">Belongs to the endoribonuclease YbeY family.</text>
</comment>
<evidence type="ECO:0000256" key="5">
    <source>
        <dbReference type="ARBA" id="ARBA00022723"/>
    </source>
</evidence>
<name>A0A4R2LL03_9FIRM</name>
<comment type="function">
    <text evidence="9">Single strand-specific metallo-endoribonuclease involved in late-stage 70S ribosome quality control and in maturation of the 3' terminus of the 16S rRNA.</text>
</comment>
<dbReference type="GO" id="GO:0008270">
    <property type="term" value="F:zinc ion binding"/>
    <property type="evidence" value="ECO:0007669"/>
    <property type="project" value="UniProtKB-UniRule"/>
</dbReference>
<feature type="binding site" evidence="9">
    <location>
        <position position="142"/>
    </location>
    <ligand>
        <name>Zn(2+)</name>
        <dbReference type="ChEBI" id="CHEBI:29105"/>
        <note>catalytic</note>
    </ligand>
</feature>
<accession>A0A4R2LL03</accession>
<dbReference type="Gene3D" id="3.40.390.30">
    <property type="entry name" value="Metalloproteases ('zincins'), catalytic domain"/>
    <property type="match status" value="1"/>
</dbReference>